<dbReference type="Gene3D" id="2.30.29.30">
    <property type="entry name" value="Pleckstrin-homology domain (PH domain)/Phosphotyrosine-binding domain (PTB)"/>
    <property type="match status" value="1"/>
</dbReference>
<evidence type="ECO:0000256" key="2">
    <source>
        <dbReference type="ARBA" id="ARBA00022490"/>
    </source>
</evidence>
<dbReference type="GO" id="GO:0035025">
    <property type="term" value="P:positive regulation of Rho protein signal transduction"/>
    <property type="evidence" value="ECO:0007669"/>
    <property type="project" value="TreeGrafter"/>
</dbReference>
<dbReference type="PROSITE" id="PS50003">
    <property type="entry name" value="PH_DOMAIN"/>
    <property type="match status" value="1"/>
</dbReference>
<protein>
    <recommendedName>
        <fullName evidence="4">PH domain-containing protein</fullName>
    </recommendedName>
</protein>
<evidence type="ECO:0000259" key="4">
    <source>
        <dbReference type="PROSITE" id="PS50003"/>
    </source>
</evidence>
<feature type="coiled-coil region" evidence="3">
    <location>
        <begin position="11"/>
        <end position="38"/>
    </location>
</feature>
<evidence type="ECO:0000313" key="6">
    <source>
        <dbReference type="Proteomes" id="UP000054279"/>
    </source>
</evidence>
<dbReference type="SUPFAM" id="SSF48065">
    <property type="entry name" value="DBL homology domain (DH-domain)"/>
    <property type="match status" value="1"/>
</dbReference>
<name>A0A0C9UT83_SPHS4</name>
<keyword evidence="6" id="KW-1185">Reference proteome</keyword>
<gene>
    <name evidence="5" type="ORF">M422DRAFT_184526</name>
</gene>
<dbReference type="InterPro" id="IPR035899">
    <property type="entry name" value="DBL_dom_sf"/>
</dbReference>
<reference evidence="5 6" key="1">
    <citation type="submission" date="2014-06" db="EMBL/GenBank/DDBJ databases">
        <title>Evolutionary Origins and Diversification of the Mycorrhizal Mutualists.</title>
        <authorList>
            <consortium name="DOE Joint Genome Institute"/>
            <consortium name="Mycorrhizal Genomics Consortium"/>
            <person name="Kohler A."/>
            <person name="Kuo A."/>
            <person name="Nagy L.G."/>
            <person name="Floudas D."/>
            <person name="Copeland A."/>
            <person name="Barry K.W."/>
            <person name="Cichocki N."/>
            <person name="Veneault-Fourrey C."/>
            <person name="LaButti K."/>
            <person name="Lindquist E.A."/>
            <person name="Lipzen A."/>
            <person name="Lundell T."/>
            <person name="Morin E."/>
            <person name="Murat C."/>
            <person name="Riley R."/>
            <person name="Ohm R."/>
            <person name="Sun H."/>
            <person name="Tunlid A."/>
            <person name="Henrissat B."/>
            <person name="Grigoriev I.V."/>
            <person name="Hibbett D.S."/>
            <person name="Martin F."/>
        </authorList>
    </citation>
    <scope>NUCLEOTIDE SEQUENCE [LARGE SCALE GENOMIC DNA]</scope>
    <source>
        <strain evidence="5 6">SS14</strain>
    </source>
</reference>
<dbReference type="SUPFAM" id="SSF50729">
    <property type="entry name" value="PH domain-like"/>
    <property type="match status" value="1"/>
</dbReference>
<evidence type="ECO:0000256" key="3">
    <source>
        <dbReference type="SAM" id="Coils"/>
    </source>
</evidence>
<dbReference type="HOGENOM" id="CLU_073899_0_0_1"/>
<organism evidence="5 6">
    <name type="scientific">Sphaerobolus stellatus (strain SS14)</name>
    <dbReference type="NCBI Taxonomy" id="990650"/>
    <lineage>
        <taxon>Eukaryota</taxon>
        <taxon>Fungi</taxon>
        <taxon>Dikarya</taxon>
        <taxon>Basidiomycota</taxon>
        <taxon>Agaricomycotina</taxon>
        <taxon>Agaricomycetes</taxon>
        <taxon>Phallomycetidae</taxon>
        <taxon>Geastrales</taxon>
        <taxon>Sphaerobolaceae</taxon>
        <taxon>Sphaerobolus</taxon>
    </lineage>
</organism>
<evidence type="ECO:0000313" key="5">
    <source>
        <dbReference type="EMBL" id="KIJ32427.1"/>
    </source>
</evidence>
<feature type="non-terminal residue" evidence="5">
    <location>
        <position position="1"/>
    </location>
</feature>
<evidence type="ECO:0000256" key="1">
    <source>
        <dbReference type="ARBA" id="ARBA00004496"/>
    </source>
</evidence>
<dbReference type="AlphaFoldDB" id="A0A0C9UT83"/>
<dbReference type="PANTHER" id="PTHR46006">
    <property type="entry name" value="RHO GUANINE NUCLEOTIDE EXCHANGE FACTOR AT 64C, ISOFORM A"/>
    <property type="match status" value="1"/>
</dbReference>
<proteinExistence type="predicted"/>
<dbReference type="EMBL" id="KN837227">
    <property type="protein sequence ID" value="KIJ32427.1"/>
    <property type="molecule type" value="Genomic_DNA"/>
</dbReference>
<keyword evidence="3" id="KW-0175">Coiled coil</keyword>
<dbReference type="InterPro" id="IPR011993">
    <property type="entry name" value="PH-like_dom_sf"/>
</dbReference>
<comment type="subcellular location">
    <subcellularLocation>
        <location evidence="1">Cytoplasm</location>
    </subcellularLocation>
</comment>
<feature type="domain" description="PH" evidence="4">
    <location>
        <begin position="68"/>
        <end position="164"/>
    </location>
</feature>
<dbReference type="InterPro" id="IPR001849">
    <property type="entry name" value="PH_domain"/>
</dbReference>
<keyword evidence="2" id="KW-0963">Cytoplasm</keyword>
<dbReference type="SMART" id="SM00233">
    <property type="entry name" value="PH"/>
    <property type="match status" value="1"/>
</dbReference>
<accession>A0A0C9UT83</accession>
<dbReference type="Proteomes" id="UP000054279">
    <property type="component" value="Unassembled WGS sequence"/>
</dbReference>
<dbReference type="InterPro" id="IPR051480">
    <property type="entry name" value="Endocytic_GEF_Adapter"/>
</dbReference>
<dbReference type="OrthoDB" id="1716625at2759"/>
<dbReference type="Pfam" id="PF16652">
    <property type="entry name" value="PH_13"/>
    <property type="match status" value="1"/>
</dbReference>
<sequence length="178" mass="20416">IVTHTHHQPERSQLESAIAEVERVLDAINETIRDQEGQDRLREISQTLWLGHGRLDLTQPTRFMGPRKLLKEGPVWKTKSGRKLQCFLCSDILILTQESGQSLYRMPIPLSEMQVRDGTGKREFTDLDFRLVLAYPRGGDVINLRGSSPRDARNWIIAIERAHNKCVSAERRAASVYR</sequence>
<dbReference type="GO" id="GO:0005737">
    <property type="term" value="C:cytoplasm"/>
    <property type="evidence" value="ECO:0007669"/>
    <property type="project" value="UniProtKB-SubCell"/>
</dbReference>
<dbReference type="PANTHER" id="PTHR46006:SF6">
    <property type="entry name" value="INTERSECTIN-2 ISOFORM X1"/>
    <property type="match status" value="1"/>
</dbReference>